<feature type="compositionally biased region" description="Low complexity" evidence="1">
    <location>
        <begin position="105"/>
        <end position="142"/>
    </location>
</feature>
<feature type="compositionally biased region" description="Low complexity" evidence="1">
    <location>
        <begin position="148"/>
        <end position="157"/>
    </location>
</feature>
<protein>
    <recommendedName>
        <fullName evidence="2">TLDc domain-containing protein</fullName>
    </recommendedName>
</protein>
<dbReference type="InterPro" id="IPR008160">
    <property type="entry name" value="Collagen"/>
</dbReference>
<dbReference type="InterPro" id="IPR050149">
    <property type="entry name" value="Collagen_superfamily"/>
</dbReference>
<feature type="domain" description="TLDc" evidence="2">
    <location>
        <begin position="197"/>
        <end position="342"/>
    </location>
</feature>
<dbReference type="PANTHER" id="PTHR24023">
    <property type="entry name" value="COLLAGEN ALPHA"/>
    <property type="match status" value="1"/>
</dbReference>
<dbReference type="GO" id="GO:0030020">
    <property type="term" value="F:extracellular matrix structural constituent conferring tensile strength"/>
    <property type="evidence" value="ECO:0007669"/>
    <property type="project" value="TreeGrafter"/>
</dbReference>
<reference evidence="4" key="1">
    <citation type="journal article" date="2020" name="Appl. Environ. Microbiol.">
        <title>Diazotrophic Anaeromyxobacter Isolates from Soils.</title>
        <authorList>
            <person name="Masuda Y."/>
            <person name="Yamanaka H."/>
            <person name="Xu Z.X."/>
            <person name="Shiratori Y."/>
            <person name="Aono T."/>
            <person name="Amachi S."/>
            <person name="Senoo K."/>
            <person name="Itoh H."/>
        </authorList>
    </citation>
    <scope>NUCLEOTIDE SEQUENCE [LARGE SCALE GENOMIC DNA]</scope>
    <source>
        <strain evidence="4">R267</strain>
    </source>
</reference>
<feature type="region of interest" description="Disordered" evidence="1">
    <location>
        <begin position="34"/>
        <end position="159"/>
    </location>
</feature>
<feature type="compositionally biased region" description="Low complexity" evidence="1">
    <location>
        <begin position="63"/>
        <end position="91"/>
    </location>
</feature>
<sequence length="370" mass="36072">MTAIPLPVGDPACPAGGTKFVVQGATAYACNGAAGPQGSTGPQGPQGMMGFMGPGGPPGPMGPSGLPGPTGAAGPVGPTGAMGPQGPQGPMGIPGPMGPSGVDGLPGLQGPQGATGPAGPQGATGAAGPQGAQGARGEVGPVGPQGPAGPQGSAGQSVTLTPLATGDVNCPNGGAALDAGGSTAYVCSAAQTPPPLVDAAAIQQITSWAGLASNTPWSLCYKATRDNVGFSFGTSSALAFHNRCDRRGRTFFVAKSTTGALFGGYTSLPWGEKACDWKPDSSAFLFSLTNAFKHGLVSSTSGYAVYDCVNYGPGFGGGQDFLTNLKDQVGLALGRTYACRVGAAASAQCDADYAGATYPVLTDLEVYAAP</sequence>
<dbReference type="Proteomes" id="UP000503640">
    <property type="component" value="Unassembled WGS sequence"/>
</dbReference>
<comment type="caution">
    <text evidence="3">The sequence shown here is derived from an EMBL/GenBank/DDBJ whole genome shotgun (WGS) entry which is preliminary data.</text>
</comment>
<keyword evidence="4" id="KW-1185">Reference proteome</keyword>
<evidence type="ECO:0000313" key="4">
    <source>
        <dbReference type="Proteomes" id="UP000503640"/>
    </source>
</evidence>
<dbReference type="GO" id="GO:0030198">
    <property type="term" value="P:extracellular matrix organization"/>
    <property type="evidence" value="ECO:0007669"/>
    <property type="project" value="TreeGrafter"/>
</dbReference>
<dbReference type="GO" id="GO:0005615">
    <property type="term" value="C:extracellular space"/>
    <property type="evidence" value="ECO:0007669"/>
    <property type="project" value="TreeGrafter"/>
</dbReference>
<gene>
    <name evidence="3" type="ORF">AMYX_36500</name>
</gene>
<dbReference type="Pfam" id="PF07534">
    <property type="entry name" value="TLD"/>
    <property type="match status" value="1"/>
</dbReference>
<feature type="compositionally biased region" description="Low complexity" evidence="1">
    <location>
        <begin position="34"/>
        <end position="51"/>
    </location>
</feature>
<name>A0A7I9VS61_9BACT</name>
<dbReference type="PANTHER" id="PTHR24023:SF1095">
    <property type="entry name" value="EGF-LIKE DOMAIN-CONTAINING PROTEIN"/>
    <property type="match status" value="1"/>
</dbReference>
<dbReference type="InterPro" id="IPR006571">
    <property type="entry name" value="TLDc_dom"/>
</dbReference>
<evidence type="ECO:0000313" key="3">
    <source>
        <dbReference type="EMBL" id="GEJ58909.1"/>
    </source>
</evidence>
<organism evidence="3 4">
    <name type="scientific">Anaeromyxobacter diazotrophicus</name>
    <dbReference type="NCBI Taxonomy" id="2590199"/>
    <lineage>
        <taxon>Bacteria</taxon>
        <taxon>Pseudomonadati</taxon>
        <taxon>Myxococcota</taxon>
        <taxon>Myxococcia</taxon>
        <taxon>Myxococcales</taxon>
        <taxon>Cystobacterineae</taxon>
        <taxon>Anaeromyxobacteraceae</taxon>
        <taxon>Anaeromyxobacter</taxon>
    </lineage>
</organism>
<dbReference type="EMBL" id="BJTG01000009">
    <property type="protein sequence ID" value="GEJ58909.1"/>
    <property type="molecule type" value="Genomic_DNA"/>
</dbReference>
<dbReference type="Pfam" id="PF01391">
    <property type="entry name" value="Collagen"/>
    <property type="match status" value="2"/>
</dbReference>
<accession>A0A7I9VS61</accession>
<evidence type="ECO:0000256" key="1">
    <source>
        <dbReference type="SAM" id="MobiDB-lite"/>
    </source>
</evidence>
<proteinExistence type="predicted"/>
<evidence type="ECO:0000259" key="2">
    <source>
        <dbReference type="Pfam" id="PF07534"/>
    </source>
</evidence>
<dbReference type="AlphaFoldDB" id="A0A7I9VS61"/>
<dbReference type="GO" id="GO:0031012">
    <property type="term" value="C:extracellular matrix"/>
    <property type="evidence" value="ECO:0007669"/>
    <property type="project" value="TreeGrafter"/>
</dbReference>